<proteinExistence type="predicted"/>
<dbReference type="EnsemblPlants" id="PGSC0003DMT400040426">
    <property type="protein sequence ID" value="PGSC0003DMT400040426"/>
    <property type="gene ID" value="PGSC0003DMG400015652"/>
</dbReference>
<dbReference type="Proteomes" id="UP000011115">
    <property type="component" value="Unassembled WGS sequence"/>
</dbReference>
<evidence type="ECO:0000313" key="1">
    <source>
        <dbReference type="EnsemblPlants" id="PGSC0003DMT400040426"/>
    </source>
</evidence>
<dbReference type="AlphaFoldDB" id="M1B9W3"/>
<reference evidence="1" key="2">
    <citation type="submission" date="2015-06" db="UniProtKB">
        <authorList>
            <consortium name="EnsemblPlants"/>
        </authorList>
    </citation>
    <scope>IDENTIFICATION</scope>
    <source>
        <strain evidence="1">DM1-3 516 R44</strain>
    </source>
</reference>
<dbReference type="ExpressionAtlas" id="M1B9W3">
    <property type="expression patterns" value="baseline"/>
</dbReference>
<dbReference type="OrthoDB" id="3355217at2759"/>
<evidence type="ECO:0000313" key="2">
    <source>
        <dbReference type="Proteomes" id="UP000011115"/>
    </source>
</evidence>
<reference evidence="2" key="1">
    <citation type="journal article" date="2011" name="Nature">
        <title>Genome sequence and analysis of the tuber crop potato.</title>
        <authorList>
            <consortium name="The Potato Genome Sequencing Consortium"/>
        </authorList>
    </citation>
    <scope>NUCLEOTIDE SEQUENCE [LARGE SCALE GENOMIC DNA]</scope>
    <source>
        <strain evidence="2">cv. DM1-3 516 R44</strain>
    </source>
</reference>
<protein>
    <submittedName>
        <fullName evidence="1">Uncharacterized protein</fullName>
    </submittedName>
</protein>
<gene>
    <name evidence="1" type="primary">LOC102591946</name>
</gene>
<name>M1B9W3_SOLTU</name>
<dbReference type="Gramene" id="PGSC0003DMT400040426">
    <property type="protein sequence ID" value="PGSC0003DMT400040426"/>
    <property type="gene ID" value="PGSC0003DMG400015652"/>
</dbReference>
<organism evidence="1 2">
    <name type="scientific">Solanum tuberosum</name>
    <name type="common">Potato</name>
    <dbReference type="NCBI Taxonomy" id="4113"/>
    <lineage>
        <taxon>Eukaryota</taxon>
        <taxon>Viridiplantae</taxon>
        <taxon>Streptophyta</taxon>
        <taxon>Embryophyta</taxon>
        <taxon>Tracheophyta</taxon>
        <taxon>Spermatophyta</taxon>
        <taxon>Magnoliopsida</taxon>
        <taxon>eudicotyledons</taxon>
        <taxon>Gunneridae</taxon>
        <taxon>Pentapetalae</taxon>
        <taxon>asterids</taxon>
        <taxon>lamiids</taxon>
        <taxon>Solanales</taxon>
        <taxon>Solanaceae</taxon>
        <taxon>Solanoideae</taxon>
        <taxon>Solaneae</taxon>
        <taxon>Solanum</taxon>
    </lineage>
</organism>
<accession>M1B9W3</accession>
<dbReference type="HOGENOM" id="CLU_2872083_0_0_1"/>
<sequence length="64" mass="7000">MAFLQNQSCLLSFPFQSHFGSSELSRMFAKKEESSQILLVLSVKGMAELSATIAMAEGGLTLWT</sequence>
<keyword evidence="2" id="KW-1185">Reference proteome</keyword>